<keyword evidence="3" id="KW-1003">Cell membrane</keyword>
<dbReference type="OrthoDB" id="7614182at2"/>
<evidence type="ECO:0000256" key="10">
    <source>
        <dbReference type="SAM" id="Phobius"/>
    </source>
</evidence>
<evidence type="ECO:0000256" key="1">
    <source>
        <dbReference type="ARBA" id="ARBA00004651"/>
    </source>
</evidence>
<proteinExistence type="predicted"/>
<accession>A0A069E920</accession>
<evidence type="ECO:0000256" key="5">
    <source>
        <dbReference type="ARBA" id="ARBA00022741"/>
    </source>
</evidence>
<dbReference type="InterPro" id="IPR003439">
    <property type="entry name" value="ABC_transporter-like_ATP-bd"/>
</dbReference>
<evidence type="ECO:0000256" key="3">
    <source>
        <dbReference type="ARBA" id="ARBA00022475"/>
    </source>
</evidence>
<keyword evidence="5" id="KW-0547">Nucleotide-binding</keyword>
<dbReference type="InterPro" id="IPR003593">
    <property type="entry name" value="AAA+_ATPase"/>
</dbReference>
<feature type="domain" description="ABC transporter" evidence="11">
    <location>
        <begin position="371"/>
        <end position="610"/>
    </location>
</feature>
<dbReference type="SUPFAM" id="SSF52540">
    <property type="entry name" value="P-loop containing nucleoside triphosphate hydrolases"/>
    <property type="match status" value="1"/>
</dbReference>
<dbReference type="GO" id="GO:0016887">
    <property type="term" value="F:ATP hydrolysis activity"/>
    <property type="evidence" value="ECO:0007669"/>
    <property type="project" value="InterPro"/>
</dbReference>
<keyword evidence="14" id="KW-1185">Reference proteome</keyword>
<dbReference type="InterPro" id="IPR036640">
    <property type="entry name" value="ABC1_TM_sf"/>
</dbReference>
<evidence type="ECO:0000313" key="14">
    <source>
        <dbReference type="Proteomes" id="UP000027446"/>
    </source>
</evidence>
<evidence type="ECO:0000259" key="12">
    <source>
        <dbReference type="PROSITE" id="PS50929"/>
    </source>
</evidence>
<dbReference type="eggNOG" id="COG1132">
    <property type="taxonomic scope" value="Bacteria"/>
</dbReference>
<dbReference type="InterPro" id="IPR011527">
    <property type="entry name" value="ABC1_TM_dom"/>
</dbReference>
<dbReference type="Pfam" id="PF00664">
    <property type="entry name" value="ABC_membrane"/>
    <property type="match status" value="1"/>
</dbReference>
<dbReference type="CDD" id="cd18575">
    <property type="entry name" value="ABC_6TM_bac_exporter_ABCB8_10_like"/>
    <property type="match status" value="1"/>
</dbReference>
<dbReference type="InterPro" id="IPR017871">
    <property type="entry name" value="ABC_transporter-like_CS"/>
</dbReference>
<dbReference type="PATRIC" id="fig|1280949.3.peg.1126"/>
<keyword evidence="8 10" id="KW-0472">Membrane</keyword>
<dbReference type="InterPro" id="IPR039421">
    <property type="entry name" value="Type_1_exporter"/>
</dbReference>
<sequence>MADTESQQTIDRRATEPGGGQAINRPKGRSLKPLALLLPYAGRHWRTVAIALVFLVGAAALSLTLPILLGKAADSGRQAGGDTQKLLELVNKSFFWVAAAAITSGVLGAVRFYFVSRFGERIAADLRRDLYAHLLTLGPRYHSKMRSGEAVSRLTADITLIEQFLGTSASMATRTLITTFGALTMMMVVNWQLGLTLLAMLPVAMLPVVGVGRIIRAMSNRAQSRLADAGAEASEALDAIELVQAYSREDSRLANFTEAVEATFAAAMRRITARSLMIVMVSVLLFGGFVCVLWMGARAVAKGEMSFGDLSAMVLYALYAGSGFGMLAEVYGEVMRAAGAADRAAEVLNAEPEIAPPALPRPMPEKITGALTFDHVTFAYDEATNDGKPVSALTDFSLTVKPGEFVALVGPSGAGKTTVFRLALRLFDPQSGQVTLDGIASAEVTPRDWRRNFAYAPQESALFTGTAAENIGFGTDNPDEKLLEHAARMAEAMDFLSEKEGLATPLGQKGRSLSGGQRQRIALARALVRDAPVLLLDEATSALDSESEAAVRRAIENASEGRTTLVIAHRLSTVRRADRILVMEHGQIVEEGSHEELVAKGGLYARLAELQFAEG</sequence>
<feature type="transmembrane region" description="Helical" evidence="10">
    <location>
        <begin position="195"/>
        <end position="215"/>
    </location>
</feature>
<feature type="transmembrane region" description="Helical" evidence="10">
    <location>
        <begin position="48"/>
        <end position="69"/>
    </location>
</feature>
<evidence type="ECO:0000256" key="7">
    <source>
        <dbReference type="ARBA" id="ARBA00022989"/>
    </source>
</evidence>
<dbReference type="PANTHER" id="PTHR43394:SF1">
    <property type="entry name" value="ATP-BINDING CASSETTE SUB-FAMILY B MEMBER 10, MITOCHONDRIAL"/>
    <property type="match status" value="1"/>
</dbReference>
<dbReference type="Gene3D" id="3.40.50.300">
    <property type="entry name" value="P-loop containing nucleotide triphosphate hydrolases"/>
    <property type="match status" value="1"/>
</dbReference>
<dbReference type="Pfam" id="PF00005">
    <property type="entry name" value="ABC_tran"/>
    <property type="match status" value="1"/>
</dbReference>
<dbReference type="PROSITE" id="PS50929">
    <property type="entry name" value="ABC_TM1F"/>
    <property type="match status" value="1"/>
</dbReference>
<dbReference type="PROSITE" id="PS00211">
    <property type="entry name" value="ABC_TRANSPORTER_1"/>
    <property type="match status" value="1"/>
</dbReference>
<evidence type="ECO:0000259" key="11">
    <source>
        <dbReference type="PROSITE" id="PS50893"/>
    </source>
</evidence>
<name>A0A069E920_9PROT</name>
<feature type="transmembrane region" description="Helical" evidence="10">
    <location>
        <begin position="276"/>
        <end position="295"/>
    </location>
</feature>
<dbReference type="SMART" id="SM00382">
    <property type="entry name" value="AAA"/>
    <property type="match status" value="1"/>
</dbReference>
<comment type="subcellular location">
    <subcellularLocation>
        <location evidence="1">Cell membrane</location>
        <topology evidence="1">Multi-pass membrane protein</topology>
    </subcellularLocation>
</comment>
<organism evidence="13 14">
    <name type="scientific">Hyphomonas adhaerens MHS-3</name>
    <dbReference type="NCBI Taxonomy" id="1280949"/>
    <lineage>
        <taxon>Bacteria</taxon>
        <taxon>Pseudomonadati</taxon>
        <taxon>Pseudomonadota</taxon>
        <taxon>Alphaproteobacteria</taxon>
        <taxon>Hyphomonadales</taxon>
        <taxon>Hyphomonadaceae</taxon>
        <taxon>Hyphomonas</taxon>
    </lineage>
</organism>
<dbReference type="PROSITE" id="PS50893">
    <property type="entry name" value="ABC_TRANSPORTER_2"/>
    <property type="match status" value="1"/>
</dbReference>
<evidence type="ECO:0000256" key="6">
    <source>
        <dbReference type="ARBA" id="ARBA00022840"/>
    </source>
</evidence>
<dbReference type="RefSeq" id="WP_084331783.1">
    <property type="nucleotide sequence ID" value="NZ_ARYH01000001.1"/>
</dbReference>
<dbReference type="PANTHER" id="PTHR43394">
    <property type="entry name" value="ATP-DEPENDENT PERMEASE MDL1, MITOCHONDRIAL"/>
    <property type="match status" value="1"/>
</dbReference>
<dbReference type="InterPro" id="IPR027417">
    <property type="entry name" value="P-loop_NTPase"/>
</dbReference>
<evidence type="ECO:0000256" key="8">
    <source>
        <dbReference type="ARBA" id="ARBA00023136"/>
    </source>
</evidence>
<feature type="region of interest" description="Disordered" evidence="9">
    <location>
        <begin position="1"/>
        <end position="27"/>
    </location>
</feature>
<dbReference type="EMBL" id="ARYH01000001">
    <property type="protein sequence ID" value="KCZ85116.1"/>
    <property type="molecule type" value="Genomic_DNA"/>
</dbReference>
<keyword evidence="7 10" id="KW-1133">Transmembrane helix</keyword>
<dbReference type="STRING" id="1280949.HAD_05525"/>
<dbReference type="GO" id="GO:0005524">
    <property type="term" value="F:ATP binding"/>
    <property type="evidence" value="ECO:0007669"/>
    <property type="project" value="UniProtKB-KW"/>
</dbReference>
<dbReference type="SUPFAM" id="SSF90123">
    <property type="entry name" value="ABC transporter transmembrane region"/>
    <property type="match status" value="1"/>
</dbReference>
<feature type="transmembrane region" description="Helical" evidence="10">
    <location>
        <begin position="171"/>
        <end position="189"/>
    </location>
</feature>
<protein>
    <submittedName>
        <fullName evidence="13">Efflux ABC transporter permease/ATP-binding protein</fullName>
    </submittedName>
</protein>
<dbReference type="AlphaFoldDB" id="A0A069E920"/>
<reference evidence="13 14" key="1">
    <citation type="journal article" date="2014" name="Antonie Van Leeuwenhoek">
        <title>Hyphomonas beringensis sp. nov. and Hyphomonas chukchiensis sp. nov., isolated from surface seawater of the Bering Sea and Chukchi Sea.</title>
        <authorList>
            <person name="Li C."/>
            <person name="Lai Q."/>
            <person name="Li G."/>
            <person name="Dong C."/>
            <person name="Wang J."/>
            <person name="Liao Y."/>
            <person name="Shao Z."/>
        </authorList>
    </citation>
    <scope>NUCLEOTIDE SEQUENCE [LARGE SCALE GENOMIC DNA]</scope>
    <source>
        <strain evidence="13 14">MHS-3</strain>
    </source>
</reference>
<keyword evidence="4 10" id="KW-0812">Transmembrane</keyword>
<evidence type="ECO:0000313" key="13">
    <source>
        <dbReference type="EMBL" id="KCZ85116.1"/>
    </source>
</evidence>
<evidence type="ECO:0000256" key="9">
    <source>
        <dbReference type="SAM" id="MobiDB-lite"/>
    </source>
</evidence>
<keyword evidence="2" id="KW-0813">Transport</keyword>
<dbReference type="Gene3D" id="1.20.1560.10">
    <property type="entry name" value="ABC transporter type 1, transmembrane domain"/>
    <property type="match status" value="1"/>
</dbReference>
<dbReference type="Proteomes" id="UP000027446">
    <property type="component" value="Unassembled WGS sequence"/>
</dbReference>
<feature type="domain" description="ABC transmembrane type-1" evidence="12">
    <location>
        <begin position="49"/>
        <end position="336"/>
    </location>
</feature>
<dbReference type="GO" id="GO:0005886">
    <property type="term" value="C:plasma membrane"/>
    <property type="evidence" value="ECO:0007669"/>
    <property type="project" value="UniProtKB-SubCell"/>
</dbReference>
<dbReference type="GO" id="GO:0015421">
    <property type="term" value="F:ABC-type oligopeptide transporter activity"/>
    <property type="evidence" value="ECO:0007669"/>
    <property type="project" value="TreeGrafter"/>
</dbReference>
<evidence type="ECO:0000256" key="4">
    <source>
        <dbReference type="ARBA" id="ARBA00022692"/>
    </source>
</evidence>
<comment type="caution">
    <text evidence="13">The sequence shown here is derived from an EMBL/GenBank/DDBJ whole genome shotgun (WGS) entry which is preliminary data.</text>
</comment>
<dbReference type="FunFam" id="3.40.50.300:FF:000221">
    <property type="entry name" value="Multidrug ABC transporter ATP-binding protein"/>
    <property type="match status" value="1"/>
</dbReference>
<keyword evidence="6 13" id="KW-0067">ATP-binding</keyword>
<gene>
    <name evidence="13" type="ORF">HAD_05525</name>
</gene>
<evidence type="ECO:0000256" key="2">
    <source>
        <dbReference type="ARBA" id="ARBA00022448"/>
    </source>
</evidence>
<feature type="transmembrane region" description="Helical" evidence="10">
    <location>
        <begin position="307"/>
        <end position="328"/>
    </location>
</feature>
<feature type="transmembrane region" description="Helical" evidence="10">
    <location>
        <begin position="94"/>
        <end position="114"/>
    </location>
</feature>